<feature type="compositionally biased region" description="Basic and acidic residues" evidence="1">
    <location>
        <begin position="114"/>
        <end position="123"/>
    </location>
</feature>
<feature type="region of interest" description="Disordered" evidence="1">
    <location>
        <begin position="108"/>
        <end position="168"/>
    </location>
</feature>
<feature type="region of interest" description="Disordered" evidence="1">
    <location>
        <begin position="210"/>
        <end position="385"/>
    </location>
</feature>
<feature type="region of interest" description="Disordered" evidence="1">
    <location>
        <begin position="64"/>
        <end position="88"/>
    </location>
</feature>
<evidence type="ECO:0000259" key="2">
    <source>
        <dbReference type="Pfam" id="PF14075"/>
    </source>
</evidence>
<dbReference type="Pfam" id="PF14075">
    <property type="entry name" value="UBN_AB"/>
    <property type="match status" value="1"/>
</dbReference>
<evidence type="ECO:0000256" key="1">
    <source>
        <dbReference type="SAM" id="MobiDB-lite"/>
    </source>
</evidence>
<feature type="compositionally biased region" description="Low complexity" evidence="1">
    <location>
        <begin position="757"/>
        <end position="821"/>
    </location>
</feature>
<feature type="domain" description="Ubinuclein middle" evidence="2">
    <location>
        <begin position="526"/>
        <end position="743"/>
    </location>
</feature>
<feature type="compositionally biased region" description="Low complexity" evidence="1">
    <location>
        <begin position="316"/>
        <end position="337"/>
    </location>
</feature>
<feature type="compositionally biased region" description="Low complexity" evidence="1">
    <location>
        <begin position="371"/>
        <end position="385"/>
    </location>
</feature>
<feature type="compositionally biased region" description="Basic and acidic residues" evidence="1">
    <location>
        <begin position="19"/>
        <end position="31"/>
    </location>
</feature>
<name>A0A4P9X5W9_9FUNG</name>
<feature type="compositionally biased region" description="Low complexity" evidence="1">
    <location>
        <begin position="236"/>
        <end position="305"/>
    </location>
</feature>
<organism evidence="3 4">
    <name type="scientific">Caulochytrium protostelioides</name>
    <dbReference type="NCBI Taxonomy" id="1555241"/>
    <lineage>
        <taxon>Eukaryota</taxon>
        <taxon>Fungi</taxon>
        <taxon>Fungi incertae sedis</taxon>
        <taxon>Chytridiomycota</taxon>
        <taxon>Chytridiomycota incertae sedis</taxon>
        <taxon>Chytridiomycetes</taxon>
        <taxon>Caulochytriales</taxon>
        <taxon>Caulochytriaceae</taxon>
        <taxon>Caulochytrium</taxon>
    </lineage>
</organism>
<sequence length="856" mass="88352">MSLLAAAFAQAEALAQAQGHDDPEMRDRAGDRPPVPRRVAKPKKYTAPDAGMSIRLHIRLDPPSARDAAAAAAATAPRDAVSAENPNPSTVIVDYDALVRSQLGILPPGHRRRYDAAPERQDSSDSDEDEDGYASKDKDAPMTSDTDAPKKKRSSRNLQGMDEYDLDDGFIDDADLYHKEVDFEAPDIQELPYFIWRGPVEKYYLEFAPDVGKRKPSPEPEPAPPKPSKAHGSTKSATPSLASATTPATSAAATAPASAPPSMASAMPAAATAGAVGAAAAAAAAAAQPSVPAVAPSPPAALQASPKKKRRRAVDDATAATAAGSGADAKASSKTTALGVKKRSKSTAGVAESPSLSAEHRRSVVAETSGASSAAAASPAATTVPSKAAAKAVRAAAMTDAAAAGSASTPATATKAKGPSPSKTAKSAPASSASATPALAPIFTAAAAAAAKTPVAAAAPTATTTTTSMKAKTKKAATAPAPAVVEAVDLTNDDTAMSDVIVVSSTPGIGKPPSAKKPKVAKKVKPQPLSPTVARFVDIVRQKAAAETWANKAKFPQHLRPPLHDAARAAIDEDALDANFFAVLKEILPYNTFTLTKLVAKMVLPEKIGQARQTLDQLHIAFTERVQQLLAVQRPAFQARHAAWEAETTALLASSPHRVMPDGTPVELPDEPKRRFQWDARLRDLFARIMTMEHFLCELQNELAELCREPAPCTEHSARRQTYARLLAAFGDEPGWVDSNQLSSRWSDLRRQRIKRASGTASTATLAGADGADPATPGSHPNGATAGAPPVGAAGPSVDGAAADNASAAAAGTPSSASASSGRQLKIGRSYENTVNATGNTVAELMSPRVSHASAS</sequence>
<proteinExistence type="predicted"/>
<evidence type="ECO:0000313" key="3">
    <source>
        <dbReference type="EMBL" id="RKP00554.1"/>
    </source>
</evidence>
<feature type="region of interest" description="Disordered" evidence="1">
    <location>
        <begin position="12"/>
        <end position="51"/>
    </location>
</feature>
<protein>
    <recommendedName>
        <fullName evidence="2">Ubinuclein middle domain-containing protein</fullName>
    </recommendedName>
</protein>
<feature type="compositionally biased region" description="Low complexity" evidence="1">
    <location>
        <begin position="64"/>
        <end position="83"/>
    </location>
</feature>
<dbReference type="OrthoDB" id="5576775at2759"/>
<dbReference type="STRING" id="1555241.A0A4P9X5W9"/>
<dbReference type="InterPro" id="IPR026947">
    <property type="entry name" value="UBN_middle_dom"/>
</dbReference>
<dbReference type="AlphaFoldDB" id="A0A4P9X5W9"/>
<dbReference type="Proteomes" id="UP000274922">
    <property type="component" value="Unassembled WGS sequence"/>
</dbReference>
<reference evidence="4" key="1">
    <citation type="journal article" date="2018" name="Nat. Microbiol.">
        <title>Leveraging single-cell genomics to expand the fungal tree of life.</title>
        <authorList>
            <person name="Ahrendt S.R."/>
            <person name="Quandt C.A."/>
            <person name="Ciobanu D."/>
            <person name="Clum A."/>
            <person name="Salamov A."/>
            <person name="Andreopoulos B."/>
            <person name="Cheng J.F."/>
            <person name="Woyke T."/>
            <person name="Pelin A."/>
            <person name="Henrissat B."/>
            <person name="Reynolds N.K."/>
            <person name="Benny G.L."/>
            <person name="Smith M.E."/>
            <person name="James T.Y."/>
            <person name="Grigoriev I.V."/>
        </authorList>
    </citation>
    <scope>NUCLEOTIDE SEQUENCE [LARGE SCALE GENOMIC DNA]</scope>
    <source>
        <strain evidence="4">ATCC 52028</strain>
    </source>
</reference>
<feature type="region of interest" description="Disordered" evidence="1">
    <location>
        <begin position="403"/>
        <end position="433"/>
    </location>
</feature>
<feature type="region of interest" description="Disordered" evidence="1">
    <location>
        <begin position="757"/>
        <end position="825"/>
    </location>
</feature>
<keyword evidence="4" id="KW-1185">Reference proteome</keyword>
<dbReference type="EMBL" id="ML014210">
    <property type="protein sequence ID" value="RKP00554.1"/>
    <property type="molecule type" value="Genomic_DNA"/>
</dbReference>
<gene>
    <name evidence="3" type="ORF">CXG81DRAFT_26737</name>
</gene>
<accession>A0A4P9X5W9</accession>
<evidence type="ECO:0000313" key="4">
    <source>
        <dbReference type="Proteomes" id="UP000274922"/>
    </source>
</evidence>